<accession>C0FQX2</accession>
<sequence length="44" mass="4892">IAEKPSVAQSIAKVIGADKREDGYLEGKRLCLKMENLSETQRSK</sequence>
<name>C0FQX2_9FIRM</name>
<comment type="caution">
    <text evidence="1">The sequence shown here is derived from an EMBL/GenBank/DDBJ whole genome shotgun (WGS) entry which is preliminary data.</text>
</comment>
<feature type="non-terminal residue" evidence="1">
    <location>
        <position position="1"/>
    </location>
</feature>
<reference evidence="1 2" key="1">
    <citation type="submission" date="2009-02" db="EMBL/GenBank/DDBJ databases">
        <authorList>
            <person name="Fulton L."/>
            <person name="Clifton S."/>
            <person name="Fulton B."/>
            <person name="Xu J."/>
            <person name="Minx P."/>
            <person name="Pepin K.H."/>
            <person name="Johnson M."/>
            <person name="Bhonagiri V."/>
            <person name="Nash W.E."/>
            <person name="Mardis E.R."/>
            <person name="Wilson R.K."/>
        </authorList>
    </citation>
    <scope>NUCLEOTIDE SEQUENCE [LARGE SCALE GENOMIC DNA]</scope>
    <source>
        <strain evidence="1 2">DSM 16841</strain>
    </source>
</reference>
<dbReference type="AlphaFoldDB" id="C0FQX2"/>
<dbReference type="Proteomes" id="UP000003561">
    <property type="component" value="Unassembled WGS sequence"/>
</dbReference>
<dbReference type="EMBL" id="ACFY01000049">
    <property type="protein sequence ID" value="EEG95009.1"/>
    <property type="molecule type" value="Genomic_DNA"/>
</dbReference>
<protein>
    <submittedName>
        <fullName evidence="1">Uncharacterized protein</fullName>
    </submittedName>
</protein>
<gene>
    <name evidence="1" type="ORF">ROSEINA2194_01126</name>
</gene>
<proteinExistence type="predicted"/>
<reference evidence="1 2" key="2">
    <citation type="submission" date="2009-03" db="EMBL/GenBank/DDBJ databases">
        <title>Draft genome sequence of Roseburia inulinivorans (DSM 16841).</title>
        <authorList>
            <person name="Sudarsanam P."/>
            <person name="Ley R."/>
            <person name="Guruge J."/>
            <person name="Turnbaugh P.J."/>
            <person name="Mahowald M."/>
            <person name="Liep D."/>
            <person name="Gordon J."/>
        </authorList>
    </citation>
    <scope>NUCLEOTIDE SEQUENCE [LARGE SCALE GENOMIC DNA]</scope>
    <source>
        <strain evidence="1 2">DSM 16841</strain>
    </source>
</reference>
<evidence type="ECO:0000313" key="1">
    <source>
        <dbReference type="EMBL" id="EEG95009.1"/>
    </source>
</evidence>
<organism evidence="1 2">
    <name type="scientific">Roseburia inulinivorans DSM 16841</name>
    <dbReference type="NCBI Taxonomy" id="622312"/>
    <lineage>
        <taxon>Bacteria</taxon>
        <taxon>Bacillati</taxon>
        <taxon>Bacillota</taxon>
        <taxon>Clostridia</taxon>
        <taxon>Lachnospirales</taxon>
        <taxon>Lachnospiraceae</taxon>
        <taxon>Roseburia</taxon>
    </lineage>
</organism>
<evidence type="ECO:0000313" key="2">
    <source>
        <dbReference type="Proteomes" id="UP000003561"/>
    </source>
</evidence>